<feature type="transmembrane region" description="Helical" evidence="15">
    <location>
        <begin position="1082"/>
        <end position="1107"/>
    </location>
</feature>
<dbReference type="PANTHER" id="PTHR13800:SF2">
    <property type="entry name" value="TRANSIENT RECEPTOR POTENTIAL CATION CHANNEL SUBFAMILY M MEMBER 2"/>
    <property type="match status" value="1"/>
</dbReference>
<keyword evidence="12" id="KW-0407">Ion channel</keyword>
<comment type="caution">
    <text evidence="19">The sequence shown here is derived from an EMBL/GenBank/DDBJ whole genome shotgun (WGS) entry which is preliminary data.</text>
</comment>
<keyword evidence="4" id="KW-1003">Cell membrane</keyword>
<accession>A0A401RM45</accession>
<feature type="domain" description="Ion transport" evidence="16">
    <location>
        <begin position="867"/>
        <end position="1118"/>
    </location>
</feature>
<evidence type="ECO:0000256" key="3">
    <source>
        <dbReference type="ARBA" id="ARBA00022448"/>
    </source>
</evidence>
<keyword evidence="6" id="KW-0107">Calcium channel</keyword>
<comment type="subcellular location">
    <subcellularLocation>
        <location evidence="1">Cell membrane</location>
        <topology evidence="1">Multi-pass membrane protein</topology>
    </subcellularLocation>
</comment>
<keyword evidence="7 15" id="KW-0812">Transmembrane</keyword>
<dbReference type="OMA" id="EFLIYEP"/>
<evidence type="ECO:0000256" key="12">
    <source>
        <dbReference type="ARBA" id="ARBA00023303"/>
    </source>
</evidence>
<evidence type="ECO:0008006" key="21">
    <source>
        <dbReference type="Google" id="ProtNLM"/>
    </source>
</evidence>
<gene>
    <name evidence="19" type="ORF">chiPu_0018262</name>
</gene>
<evidence type="ECO:0000313" key="19">
    <source>
        <dbReference type="EMBL" id="GCC19199.1"/>
    </source>
</evidence>
<evidence type="ECO:0000256" key="4">
    <source>
        <dbReference type="ARBA" id="ARBA00022475"/>
    </source>
</evidence>
<evidence type="ECO:0000313" key="20">
    <source>
        <dbReference type="Proteomes" id="UP000287033"/>
    </source>
</evidence>
<dbReference type="PANTHER" id="PTHR13800">
    <property type="entry name" value="TRANSIENT RECEPTOR POTENTIAL CATION CHANNEL, SUBFAMILY M, MEMBER 6"/>
    <property type="match status" value="1"/>
</dbReference>
<dbReference type="InterPro" id="IPR050927">
    <property type="entry name" value="TRPM"/>
</dbReference>
<evidence type="ECO:0000256" key="8">
    <source>
        <dbReference type="ARBA" id="ARBA00022837"/>
    </source>
</evidence>
<dbReference type="InterPro" id="IPR005821">
    <property type="entry name" value="Ion_trans_dom"/>
</dbReference>
<evidence type="ECO:0000259" key="17">
    <source>
        <dbReference type="Pfam" id="PF18139"/>
    </source>
</evidence>
<dbReference type="Pfam" id="PF25969">
    <property type="entry name" value="NUDT9_N"/>
    <property type="match status" value="1"/>
</dbReference>
<evidence type="ECO:0000256" key="6">
    <source>
        <dbReference type="ARBA" id="ARBA00022673"/>
    </source>
</evidence>
<feature type="domain" description="TRPM-like" evidence="18">
    <location>
        <begin position="484"/>
        <end position="747"/>
    </location>
</feature>
<evidence type="ECO:0000256" key="9">
    <source>
        <dbReference type="ARBA" id="ARBA00022989"/>
    </source>
</evidence>
<evidence type="ECO:0000256" key="14">
    <source>
        <dbReference type="SAM" id="MobiDB-lite"/>
    </source>
</evidence>
<proteinExistence type="inferred from homology"/>
<evidence type="ECO:0000259" key="18">
    <source>
        <dbReference type="Pfam" id="PF25508"/>
    </source>
</evidence>
<keyword evidence="5" id="KW-0109">Calcium transport</keyword>
<feature type="region of interest" description="Disordered" evidence="14">
    <location>
        <begin position="1331"/>
        <end position="1378"/>
    </location>
</feature>
<name>A0A401RM45_CHIPU</name>
<feature type="transmembrane region" description="Helical" evidence="15">
    <location>
        <begin position="994"/>
        <end position="1011"/>
    </location>
</feature>
<evidence type="ECO:0000256" key="5">
    <source>
        <dbReference type="ARBA" id="ARBA00022568"/>
    </source>
</evidence>
<dbReference type="InterPro" id="IPR057366">
    <property type="entry name" value="TRPM-like"/>
</dbReference>
<dbReference type="GO" id="GO:0005886">
    <property type="term" value="C:plasma membrane"/>
    <property type="evidence" value="ECO:0007669"/>
    <property type="project" value="UniProtKB-SubCell"/>
</dbReference>
<keyword evidence="10" id="KW-0406">Ion transport</keyword>
<keyword evidence="9 15" id="KW-1133">Transmembrane helix</keyword>
<comment type="similarity">
    <text evidence="2">Belongs to the transient receptor (TC 1.A.4) family. LTrpC subfamily. TRPM2 sub-subfamily.</text>
</comment>
<feature type="transmembrane region" description="Helical" evidence="15">
    <location>
        <begin position="957"/>
        <end position="974"/>
    </location>
</feature>
<keyword evidence="13" id="KW-0175">Coiled coil</keyword>
<dbReference type="InterPro" id="IPR041491">
    <property type="entry name" value="TRPM_SLOG"/>
</dbReference>
<dbReference type="SUPFAM" id="SSF55811">
    <property type="entry name" value="Nudix"/>
    <property type="match status" value="1"/>
</dbReference>
<keyword evidence="8" id="KW-0106">Calcium</keyword>
<dbReference type="OrthoDB" id="310870at2759"/>
<dbReference type="Proteomes" id="UP000287033">
    <property type="component" value="Unassembled WGS sequence"/>
</dbReference>
<keyword evidence="20" id="KW-1185">Reference proteome</keyword>
<evidence type="ECO:0000256" key="11">
    <source>
        <dbReference type="ARBA" id="ARBA00023136"/>
    </source>
</evidence>
<evidence type="ECO:0000259" key="16">
    <source>
        <dbReference type="Pfam" id="PF00520"/>
    </source>
</evidence>
<feature type="domain" description="TRPM SLOG" evidence="17">
    <location>
        <begin position="152"/>
        <end position="411"/>
    </location>
</feature>
<evidence type="ECO:0000256" key="1">
    <source>
        <dbReference type="ARBA" id="ARBA00004651"/>
    </source>
</evidence>
<dbReference type="STRING" id="137246.A0A401RM45"/>
<protein>
    <recommendedName>
        <fullName evidence="21">TRPM SLOG domain-containing protein</fullName>
    </recommendedName>
</protein>
<evidence type="ECO:0000256" key="13">
    <source>
        <dbReference type="SAM" id="Coils"/>
    </source>
</evidence>
<dbReference type="Pfam" id="PF18139">
    <property type="entry name" value="LSDAT_euk"/>
    <property type="match status" value="1"/>
</dbReference>
<evidence type="ECO:0000256" key="2">
    <source>
        <dbReference type="ARBA" id="ARBA00009501"/>
    </source>
</evidence>
<feature type="region of interest" description="Disordered" evidence="14">
    <location>
        <begin position="1"/>
        <end position="30"/>
    </location>
</feature>
<feature type="compositionally biased region" description="Basic and acidic residues" evidence="14">
    <location>
        <begin position="1336"/>
        <end position="1351"/>
    </location>
</feature>
<sequence length="1557" mass="178837">MDGELTMSKKATSAKRKSSAEEQNTNQVHPLRAELYDQRKTILNTDMLNIIKRSPSFIRTGQSSAKIVSAEQDQFRKWIRDNIRKKECIYFFERQTAGSVCECGYPREHHREEAINLGRLHGEQWNAMKHLRQVPTDAFGDIVFEGQGQKVAKYARVSNDTAPVTLYHLMTEYWGLNPPHLLISVTGGAKNFHLKRGLRVMFQRGLIKVAQSTGAWIITGGTFAGVMRHVGESVRHCKMTSQSKKQQIVAIGIASWGIVHNRESLISEEGRFPVEYYMDEANQGRLSCLDHNHTHFILVDNGTHGQYGVEILLRAQLEKYISKQRMGTEDVGIEIPIVCVVLEGGPGTLNTIYNAMSNGTPCVIVEGSGRVADVLANAADLPMAQITISFVQKQLRMFFAEMYDKFSEREITSWTKKIQDIVRMRELLTVFRTEKSSNDELDVAILEALLKASTSHGHKGQENLDHQMKLAVAWNRVDIAKSTIFTDNKHWKPHHLHQAMFAALVSDKPGFVELFLENGVNLREFLTPEILERLYNNVPPYTLLYKKLQKVVQGGKQTHVTDTTDSKRNVLLHHVSTVLQELLGEFTEPLYRTLKDVQDRKKVNNTAIKINILPSSLQELHTYSQESRICEQEVENPERDLFIWAILQKRKDLASIFWVQAMDSIDASLVACKILKKLSCEENDTDLSEEMEELAQEYENRAVGLFTECYRKHSKRAQKLLIRVSSTWGNTTCLRLALEAESQKFMALGGVQALLTKIWWGELSVDTNTWQVLLCLLLWPVIYSNLITFRRDEEWRKKKLSSDNVLIANLPENSNVKLHTGQRSISRTALLPRSDDTDLKPLTPWQKLKTFYTAPVVVFYWNVLAYFGFLWLFSYVLVIDFQKQPSGREYLLYFWLSTLVCEEIRQLFYDPGGFGFRRKALLYISSAWNCMDVAAIVIFVVGLLCRFFPSTLYLGKIILALDFIIYCLRVMHIFTVSKTLGPKIIMVQMMMKDIFFFLFLLILAIVAYGVAKQGILIHNEQRLNWIFQGVVYQPYRMIFGEIPNDVSYSGFDLSQCTVNGSDPYKPMCPEHDSEKIPTFPEWLTTMLLCLYLLFSNILLLNLLIAMFNYTFQVVQDNTDIIWKFQRYPLIEEYYCRPPAPPPFIVFSHIFLLIEHLVQRKPRWKHKKFKKQLDEKEEAELLAWEAIIKENYLMKQNRREKQSLNQQINYTKEKVDAVAEAIDLNREGSKMEHRISHLEEQMMQTMRALNWIVNTLIEKDFGSRESAPTLVISDNKDTEDEFEAEAKELKPACHVLARSLVYPGTNINRFPVPDEKVPWKVKFDGYTPPIYTTETAGDDHSTGLAERKKSETGDAGLDAPELEESLPLNPHGRTGMRGKGNLRCYGPNLAMNPIITRFKRNSDNAVTEKNGKRVLEFLVIRYPGEEWTTPMGILEPGEMFPRNMRIILNQKILGMFRKLQKKALEVCKGYEDDIRNTDNAWIETMVINMHLDDDNPFINAITSRGGSGTSREMKIPLMVEGVAKELAVQWQTVKQGDPVCARYKAYLQVVTDFHGACF</sequence>
<feature type="transmembrane region" description="Helical" evidence="15">
    <location>
        <begin position="858"/>
        <end position="878"/>
    </location>
</feature>
<evidence type="ECO:0000256" key="15">
    <source>
        <dbReference type="SAM" id="Phobius"/>
    </source>
</evidence>
<feature type="transmembrane region" description="Helical" evidence="15">
    <location>
        <begin position="920"/>
        <end position="945"/>
    </location>
</feature>
<evidence type="ECO:0000256" key="7">
    <source>
        <dbReference type="ARBA" id="ARBA00022692"/>
    </source>
</evidence>
<dbReference type="EMBL" id="BEZZ01001518">
    <property type="protein sequence ID" value="GCC19199.1"/>
    <property type="molecule type" value="Genomic_DNA"/>
</dbReference>
<dbReference type="GO" id="GO:0099604">
    <property type="term" value="F:ligand-gated calcium channel activity"/>
    <property type="evidence" value="ECO:0007669"/>
    <property type="project" value="TreeGrafter"/>
</dbReference>
<reference evidence="19 20" key="1">
    <citation type="journal article" date="2018" name="Nat. Ecol. Evol.">
        <title>Shark genomes provide insights into elasmobranch evolution and the origin of vertebrates.</title>
        <authorList>
            <person name="Hara Y"/>
            <person name="Yamaguchi K"/>
            <person name="Onimaru K"/>
            <person name="Kadota M"/>
            <person name="Koyanagi M"/>
            <person name="Keeley SD"/>
            <person name="Tatsumi K"/>
            <person name="Tanaka K"/>
            <person name="Motone F"/>
            <person name="Kageyama Y"/>
            <person name="Nozu R"/>
            <person name="Adachi N"/>
            <person name="Nishimura O"/>
            <person name="Nakagawa R"/>
            <person name="Tanegashima C"/>
            <person name="Kiyatake I"/>
            <person name="Matsumoto R"/>
            <person name="Murakumo K"/>
            <person name="Nishida K"/>
            <person name="Terakita A"/>
            <person name="Kuratani S"/>
            <person name="Sato K"/>
            <person name="Hyodo S Kuraku.S."/>
        </authorList>
    </citation>
    <scope>NUCLEOTIDE SEQUENCE [LARGE SCALE GENOMIC DNA]</scope>
</reference>
<evidence type="ECO:0000256" key="10">
    <source>
        <dbReference type="ARBA" id="ARBA00023065"/>
    </source>
</evidence>
<feature type="coiled-coil region" evidence="13">
    <location>
        <begin position="1193"/>
        <end position="1240"/>
    </location>
</feature>
<dbReference type="InterPro" id="IPR015797">
    <property type="entry name" value="NUDIX_hydrolase-like_dom_sf"/>
</dbReference>
<organism evidence="19 20">
    <name type="scientific">Chiloscyllium punctatum</name>
    <name type="common">Brownbanded bambooshark</name>
    <name type="synonym">Hemiscyllium punctatum</name>
    <dbReference type="NCBI Taxonomy" id="137246"/>
    <lineage>
        <taxon>Eukaryota</taxon>
        <taxon>Metazoa</taxon>
        <taxon>Chordata</taxon>
        <taxon>Craniata</taxon>
        <taxon>Vertebrata</taxon>
        <taxon>Chondrichthyes</taxon>
        <taxon>Elasmobranchii</taxon>
        <taxon>Galeomorphii</taxon>
        <taxon>Galeoidea</taxon>
        <taxon>Orectolobiformes</taxon>
        <taxon>Hemiscylliidae</taxon>
        <taxon>Chiloscyllium</taxon>
    </lineage>
</organism>
<keyword evidence="11 15" id="KW-0472">Membrane</keyword>
<keyword evidence="3" id="KW-0813">Transport</keyword>
<feature type="coiled-coil region" evidence="13">
    <location>
        <begin position="681"/>
        <end position="708"/>
    </location>
</feature>
<dbReference type="Pfam" id="PF00520">
    <property type="entry name" value="Ion_trans"/>
    <property type="match status" value="1"/>
</dbReference>
<dbReference type="Gene3D" id="3.90.79.10">
    <property type="entry name" value="Nucleoside Triphosphate Pyrophosphohydrolase"/>
    <property type="match status" value="1"/>
</dbReference>
<dbReference type="Pfam" id="PF25508">
    <property type="entry name" value="TRPM2"/>
    <property type="match status" value="1"/>
</dbReference>